<keyword evidence="2" id="KW-0472">Membrane</keyword>
<accession>A0A919MG80</accession>
<feature type="transmembrane region" description="Helical" evidence="2">
    <location>
        <begin position="173"/>
        <end position="190"/>
    </location>
</feature>
<dbReference type="RefSeq" id="WP_203820954.1">
    <property type="nucleotide sequence ID" value="NZ_BAAABP010000043.1"/>
</dbReference>
<organism evidence="3 4">
    <name type="scientific">Paractinoplanes ferrugineus</name>
    <dbReference type="NCBI Taxonomy" id="113564"/>
    <lineage>
        <taxon>Bacteria</taxon>
        <taxon>Bacillati</taxon>
        <taxon>Actinomycetota</taxon>
        <taxon>Actinomycetes</taxon>
        <taxon>Micromonosporales</taxon>
        <taxon>Micromonosporaceae</taxon>
        <taxon>Paractinoplanes</taxon>
    </lineage>
</organism>
<feature type="transmembrane region" description="Helical" evidence="2">
    <location>
        <begin position="197"/>
        <end position="213"/>
    </location>
</feature>
<feature type="transmembrane region" description="Helical" evidence="2">
    <location>
        <begin position="357"/>
        <end position="375"/>
    </location>
</feature>
<comment type="caution">
    <text evidence="3">The sequence shown here is derived from an EMBL/GenBank/DDBJ whole genome shotgun (WGS) entry which is preliminary data.</text>
</comment>
<dbReference type="EMBL" id="BOMM01000056">
    <property type="protein sequence ID" value="GIE14553.1"/>
    <property type="molecule type" value="Genomic_DNA"/>
</dbReference>
<evidence type="ECO:0000313" key="3">
    <source>
        <dbReference type="EMBL" id="GIE14553.1"/>
    </source>
</evidence>
<feature type="transmembrane region" description="Helical" evidence="2">
    <location>
        <begin position="66"/>
        <end position="86"/>
    </location>
</feature>
<feature type="transmembrane region" description="Helical" evidence="2">
    <location>
        <begin position="292"/>
        <end position="311"/>
    </location>
</feature>
<evidence type="ECO:0000313" key="4">
    <source>
        <dbReference type="Proteomes" id="UP000598174"/>
    </source>
</evidence>
<keyword evidence="2" id="KW-1133">Transmembrane helix</keyword>
<keyword evidence="2" id="KW-0812">Transmembrane</keyword>
<proteinExistence type="predicted"/>
<feature type="transmembrane region" description="Helical" evidence="2">
    <location>
        <begin position="33"/>
        <end position="54"/>
    </location>
</feature>
<feature type="transmembrane region" description="Helical" evidence="2">
    <location>
        <begin position="442"/>
        <end position="461"/>
    </location>
</feature>
<evidence type="ECO:0000256" key="1">
    <source>
        <dbReference type="SAM" id="MobiDB-lite"/>
    </source>
</evidence>
<feature type="transmembrane region" description="Helical" evidence="2">
    <location>
        <begin position="219"/>
        <end position="237"/>
    </location>
</feature>
<reference evidence="3" key="1">
    <citation type="submission" date="2021-01" db="EMBL/GenBank/DDBJ databases">
        <title>Whole genome shotgun sequence of Actinoplanes ferrugineus NBRC 15555.</title>
        <authorList>
            <person name="Komaki H."/>
            <person name="Tamura T."/>
        </authorList>
    </citation>
    <scope>NUCLEOTIDE SEQUENCE</scope>
    <source>
        <strain evidence="3">NBRC 15555</strain>
    </source>
</reference>
<protein>
    <submittedName>
        <fullName evidence="3">Uncharacterized protein</fullName>
    </submittedName>
</protein>
<dbReference type="Proteomes" id="UP000598174">
    <property type="component" value="Unassembled WGS sequence"/>
</dbReference>
<feature type="transmembrane region" description="Helical" evidence="2">
    <location>
        <begin position="249"/>
        <end position="272"/>
    </location>
</feature>
<feature type="transmembrane region" description="Helical" evidence="2">
    <location>
        <begin position="390"/>
        <end position="406"/>
    </location>
</feature>
<gene>
    <name evidence="3" type="ORF">Afe05nite_63930</name>
</gene>
<feature type="transmembrane region" description="Helical" evidence="2">
    <location>
        <begin position="413"/>
        <end position="430"/>
    </location>
</feature>
<sequence length="592" mass="63970">MTVYAATGPRADTAAKPAPAPATGHAWRDRDTLIAAGTTLLGVILWVVGAIMTNPRNANGWGLASVLPWPVWAGLVLTAGGLAWAIHHRLAREQLGVTLGLLIFQMFGLPPLVEGWARTSTAWVHLGFIDQYAVFGESAKNIDARFSWPGFFSWWGMLTDAIGAQRVAQVANWWPLACALLTAALIWRLARALDVSYRGAWYAAALASVLNWIEQDYFSPQSVGFMLSLAVVVLLLAEPQQRRARERVGSLVLVAIFEMAIVVTHQLTPFMLGAQLVVLLIARRKVRAVKGVWTAIVVLAASLLTWFVLGAHEFWSGQALKLLTDNFGDVGASVGVNLTDRIVSVDEGIAVIRKLRIVYFLGTLLLGAIGLLLRLRRTKAGWRLWRADRSFWLPALLIAAPFPAVVQSYGGELFLRVALFAMPVCAVMGGEALDRLSSWKPKLAVVPIAALAVLSCALVLVRGGNDGFAYISGNEVKIVDAAVAATPRNGVLMFARDQGPERPEGVTTIQWASVGGVCGEQVALSDCAGQQNADTVVVTRSMVKWGQLGEGMPADWAQLEITKMVSDGFYRVLTQNSDGIVLVRTNTEATTN</sequence>
<evidence type="ECO:0000256" key="2">
    <source>
        <dbReference type="SAM" id="Phobius"/>
    </source>
</evidence>
<name>A0A919MG80_9ACTN</name>
<feature type="region of interest" description="Disordered" evidence="1">
    <location>
        <begin position="1"/>
        <end position="24"/>
    </location>
</feature>
<feature type="transmembrane region" description="Helical" evidence="2">
    <location>
        <begin position="95"/>
        <end position="113"/>
    </location>
</feature>
<dbReference type="AlphaFoldDB" id="A0A919MG80"/>
<keyword evidence="4" id="KW-1185">Reference proteome</keyword>